<dbReference type="WBParaSite" id="jg236">
    <property type="protein sequence ID" value="jg236"/>
    <property type="gene ID" value="jg236"/>
</dbReference>
<sequence>MLYEVLCYFTKKELMKLSLISQQTSHLIYSHFYSSTLIYRQDLYLKWTGDSKNFLSRPYLSSELLPFCARVAYKCLRFRRTQIRICSTDKLIEDLEPLKHLWDGMRLVVEIPTEMSAEFVELVLKSLANKPNQLDCFFLQGMGETATSAYQLTSLLNPLTIGCRNIYLEGILCEASKVAEYLHYPCDYSKTVILSRRTEIEKEYILELLSLLSSNSK</sequence>
<accession>A0A915DW63</accession>
<reference evidence="2" key="1">
    <citation type="submission" date="2022-11" db="UniProtKB">
        <authorList>
            <consortium name="WormBaseParasite"/>
        </authorList>
    </citation>
    <scope>IDENTIFICATION</scope>
</reference>
<dbReference type="Proteomes" id="UP000887574">
    <property type="component" value="Unplaced"/>
</dbReference>
<evidence type="ECO:0000313" key="2">
    <source>
        <dbReference type="WBParaSite" id="jg236"/>
    </source>
</evidence>
<evidence type="ECO:0000313" key="1">
    <source>
        <dbReference type="Proteomes" id="UP000887574"/>
    </source>
</evidence>
<proteinExistence type="predicted"/>
<dbReference type="AlphaFoldDB" id="A0A915DW63"/>
<protein>
    <submittedName>
        <fullName evidence="2">F-box domain-containing protein</fullName>
    </submittedName>
</protein>
<name>A0A915DW63_9BILA</name>
<keyword evidence="1" id="KW-1185">Reference proteome</keyword>
<organism evidence="1 2">
    <name type="scientific">Ditylenchus dipsaci</name>
    <dbReference type="NCBI Taxonomy" id="166011"/>
    <lineage>
        <taxon>Eukaryota</taxon>
        <taxon>Metazoa</taxon>
        <taxon>Ecdysozoa</taxon>
        <taxon>Nematoda</taxon>
        <taxon>Chromadorea</taxon>
        <taxon>Rhabditida</taxon>
        <taxon>Tylenchina</taxon>
        <taxon>Tylenchomorpha</taxon>
        <taxon>Sphaerularioidea</taxon>
        <taxon>Anguinidae</taxon>
        <taxon>Anguininae</taxon>
        <taxon>Ditylenchus</taxon>
    </lineage>
</organism>